<dbReference type="InterPro" id="IPR036872">
    <property type="entry name" value="CH_dom_sf"/>
</dbReference>
<evidence type="ECO:0000313" key="10">
    <source>
        <dbReference type="EMBL" id="CAI4012220.1"/>
    </source>
</evidence>
<dbReference type="EC" id="2.3.2.26" evidence="3"/>
<comment type="pathway">
    <text evidence="2">Protein modification; protein ubiquitination.</text>
</comment>
<keyword evidence="12" id="KW-1185">Reference proteome</keyword>
<feature type="domain" description="Glutamine amidotransferase type-2" evidence="9">
    <location>
        <begin position="712"/>
        <end position="886"/>
    </location>
</feature>
<dbReference type="Gene3D" id="3.40.50.620">
    <property type="entry name" value="HUPs"/>
    <property type="match status" value="1"/>
</dbReference>
<dbReference type="PROSITE" id="PS50237">
    <property type="entry name" value="HECT"/>
    <property type="match status" value="1"/>
</dbReference>
<dbReference type="InterPro" id="IPR000569">
    <property type="entry name" value="HECT_dom"/>
</dbReference>
<dbReference type="SUPFAM" id="SSF56235">
    <property type="entry name" value="N-terminal nucleophile aminohydrolases (Ntn hydrolases)"/>
    <property type="match status" value="1"/>
</dbReference>
<evidence type="ECO:0000256" key="1">
    <source>
        <dbReference type="ARBA" id="ARBA00000885"/>
    </source>
</evidence>
<evidence type="ECO:0000256" key="5">
    <source>
        <dbReference type="ARBA" id="ARBA00022786"/>
    </source>
</evidence>
<dbReference type="Gene3D" id="1.10.418.10">
    <property type="entry name" value="Calponin-like domain"/>
    <property type="match status" value="1"/>
</dbReference>
<dbReference type="InterPro" id="IPR050409">
    <property type="entry name" value="E3_ubiq-protein_ligase"/>
</dbReference>
<keyword evidence="7" id="KW-0175">Coiled coil</keyword>
<evidence type="ECO:0000256" key="2">
    <source>
        <dbReference type="ARBA" id="ARBA00004906"/>
    </source>
</evidence>
<dbReference type="Gene3D" id="1.20.58.2190">
    <property type="match status" value="1"/>
</dbReference>
<dbReference type="InterPro" id="IPR029055">
    <property type="entry name" value="Ntn_hydrolases_N"/>
</dbReference>
<dbReference type="Gene3D" id="3.30.2160.10">
    <property type="entry name" value="Hect, E3 ligase catalytic domain"/>
    <property type="match status" value="1"/>
</dbReference>
<dbReference type="SUPFAM" id="SSF143503">
    <property type="entry name" value="PUG domain-like"/>
    <property type="match status" value="1"/>
</dbReference>
<dbReference type="EMBL" id="CAMXCT010005390">
    <property type="protein sequence ID" value="CAI4012220.1"/>
    <property type="molecule type" value="Genomic_DNA"/>
</dbReference>
<dbReference type="SMART" id="SM00580">
    <property type="entry name" value="PUG"/>
    <property type="match status" value="1"/>
</dbReference>
<dbReference type="InterPro" id="IPR035983">
    <property type="entry name" value="Hect_E3_ubiquitin_ligase"/>
</dbReference>
<evidence type="ECO:0000256" key="4">
    <source>
        <dbReference type="ARBA" id="ARBA00022679"/>
    </source>
</evidence>
<dbReference type="SUPFAM" id="SSF47576">
    <property type="entry name" value="Calponin-homology domain, CH-domain"/>
    <property type="match status" value="1"/>
</dbReference>
<dbReference type="GO" id="GO:0061630">
    <property type="term" value="F:ubiquitin protein ligase activity"/>
    <property type="evidence" value="ECO:0007669"/>
    <property type="project" value="UniProtKB-EC"/>
</dbReference>
<dbReference type="SUPFAM" id="SSF52402">
    <property type="entry name" value="Adenine nucleotide alpha hydrolases-like"/>
    <property type="match status" value="1"/>
</dbReference>
<evidence type="ECO:0000256" key="7">
    <source>
        <dbReference type="SAM" id="Coils"/>
    </source>
</evidence>
<organism evidence="10">
    <name type="scientific">Cladocopium goreaui</name>
    <dbReference type="NCBI Taxonomy" id="2562237"/>
    <lineage>
        <taxon>Eukaryota</taxon>
        <taxon>Sar</taxon>
        <taxon>Alveolata</taxon>
        <taxon>Dinophyceae</taxon>
        <taxon>Suessiales</taxon>
        <taxon>Symbiodiniaceae</taxon>
        <taxon>Cladocopium</taxon>
    </lineage>
</organism>
<evidence type="ECO:0000256" key="3">
    <source>
        <dbReference type="ARBA" id="ARBA00012485"/>
    </source>
</evidence>
<dbReference type="CDD" id="cd09212">
    <property type="entry name" value="PUB"/>
    <property type="match status" value="1"/>
</dbReference>
<dbReference type="Gene3D" id="3.60.20.10">
    <property type="entry name" value="Glutamine Phosphoribosylpyrophosphate, subunit 1, domain 1"/>
    <property type="match status" value="1"/>
</dbReference>
<dbReference type="InterPro" id="IPR036339">
    <property type="entry name" value="PUB-like_dom_sf"/>
</dbReference>
<dbReference type="PANTHER" id="PTHR11254">
    <property type="entry name" value="HECT DOMAIN UBIQUITIN-PROTEIN LIGASE"/>
    <property type="match status" value="1"/>
</dbReference>
<proteinExistence type="predicted"/>
<dbReference type="InterPro" id="IPR014729">
    <property type="entry name" value="Rossmann-like_a/b/a_fold"/>
</dbReference>
<dbReference type="Pfam" id="PF00632">
    <property type="entry name" value="HECT"/>
    <property type="match status" value="1"/>
</dbReference>
<dbReference type="OrthoDB" id="8068875at2759"/>
<dbReference type="PROSITE" id="PS51278">
    <property type="entry name" value="GATASE_TYPE_2"/>
    <property type="match status" value="1"/>
</dbReference>
<dbReference type="Gene3D" id="3.90.1750.10">
    <property type="entry name" value="Hect, E3 ligase catalytic domains"/>
    <property type="match status" value="1"/>
</dbReference>
<comment type="caution">
    <text evidence="10">The sequence shown here is derived from an EMBL/GenBank/DDBJ whole genome shotgun (WGS) entry which is preliminary data.</text>
</comment>
<protein>
    <recommendedName>
        <fullName evidence="3">HECT-type E3 ubiquitin transferase</fullName>
        <ecNumber evidence="3">2.3.2.26</ecNumber>
    </recommendedName>
</protein>
<reference evidence="10" key="1">
    <citation type="submission" date="2022-10" db="EMBL/GenBank/DDBJ databases">
        <authorList>
            <person name="Chen Y."/>
            <person name="Dougan E. K."/>
            <person name="Chan C."/>
            <person name="Rhodes N."/>
            <person name="Thang M."/>
        </authorList>
    </citation>
    <scope>NUCLEOTIDE SEQUENCE</scope>
</reference>
<dbReference type="EMBL" id="CAMXCT020005390">
    <property type="protein sequence ID" value="CAL1165595.1"/>
    <property type="molecule type" value="Genomic_DNA"/>
</dbReference>
<keyword evidence="5 6" id="KW-0833">Ubl conjugation pathway</keyword>
<gene>
    <name evidence="10" type="ORF">C1SCF055_LOCUS37308</name>
</gene>
<dbReference type="PANTHER" id="PTHR11254:SF440">
    <property type="entry name" value="E3 UBIQUITIN-PROTEIN LIGASE NEDD-4"/>
    <property type="match status" value="1"/>
</dbReference>
<evidence type="ECO:0000256" key="6">
    <source>
        <dbReference type="PROSITE-ProRule" id="PRU00104"/>
    </source>
</evidence>
<evidence type="ECO:0000259" key="8">
    <source>
        <dbReference type="PROSITE" id="PS50237"/>
    </source>
</evidence>
<dbReference type="Gene3D" id="3.30.2410.10">
    <property type="entry name" value="Hect, E3 ligase catalytic domain"/>
    <property type="match status" value="1"/>
</dbReference>
<dbReference type="Pfam" id="PF13537">
    <property type="entry name" value="GATase_7"/>
    <property type="match status" value="1"/>
</dbReference>
<dbReference type="EMBL" id="CAMXCT030005390">
    <property type="protein sequence ID" value="CAL4799532.1"/>
    <property type="molecule type" value="Genomic_DNA"/>
</dbReference>
<accession>A0A9P1GG38</accession>
<evidence type="ECO:0000259" key="9">
    <source>
        <dbReference type="PROSITE" id="PS51278"/>
    </source>
</evidence>
<dbReference type="InterPro" id="IPR017932">
    <property type="entry name" value="GATase_2_dom"/>
</dbReference>
<feature type="coiled-coil region" evidence="7">
    <location>
        <begin position="1193"/>
        <end position="1236"/>
    </location>
</feature>
<comment type="catalytic activity">
    <reaction evidence="1">
        <text>S-ubiquitinyl-[E2 ubiquitin-conjugating enzyme]-L-cysteine + [acceptor protein]-L-lysine = [E2 ubiquitin-conjugating enzyme]-L-cysteine + N(6)-ubiquitinyl-[acceptor protein]-L-lysine.</text>
        <dbReference type="EC" id="2.3.2.26"/>
    </reaction>
</comment>
<evidence type="ECO:0000313" key="12">
    <source>
        <dbReference type="Proteomes" id="UP001152797"/>
    </source>
</evidence>
<keyword evidence="4 11" id="KW-0808">Transferase</keyword>
<sequence length="2721" mass="305361">MADTTMSDGDITMGDASELERLVLNAKAWPTEVFELFRRLLQNVVSNPDDAKFRKLKLSNARISALFAETGAQEGFQALGWVMSGDALELPTSIGSKDLGNFEFVLKQTNCGPPGDLLCLTVLRGALKSKLELPSNTLFSGLASKIEQSDALGRIPRKRQRVLIGVPPRPLEQTFPQFASMTISELGLKAFKLEDTWEEMVADLRALRASFESLLSVLSCKKTLQDNFDFLLDSAKALLKSRAMKMDQSELRIARKCFAILWPPVAETRLARLEHCAACTPLAIPQKNEGQDGQDVASQFPLQVERADLFNSAVSQIQKASTEELRRPLQVTFVGEAAEDAGGPRREFFNDFGRSCAERKDLWQTTPAGSLTPVTSVTLTTAVSGLSGLSAGSVFHSCGRVYGLALCQAENAAQEQRVRENATIQELLAAVTGDDEPQAQQQKLLVGASLARPFLRCVQVDAPESLEDLQAELNAESDESSPDFRGSTAFLTSSLSELGLEGQLTFSREKPDGTVVQLKPDGSNQIVTDATKLDWLKFMLRNELVESIEEAANSFRLGVCETAGAAYLVLLSAVELQQEWSGMPEISDDDLKFWQERSTINPARKQQASWFFETLWSAEWRDSRPKVLKFTTGSDRWPRDPKGFTFYVEPMDGGDEVLPRAMTCGNMLQLPSYSSKEQLQLQLLKACDLGHLDFQTIPNHVCFGQPYLLCICGANGSSFYATTAPLPDTHINKYMGKRGPDGTRCIRHKGIAVCHNLLQKGGVVPQPFVDKSRGILVVYDGQIYNYRDLSHALGIQCKSDGEVLLPLYLRHGPSFVRHLDGEFALTVVDAGSSTVILATDIFSTKPLWYSTEPGLSVASYRSGVLALGGNVIRQVDPNSAIVFKLFEDGSVQPDVQRIAVHEFDLRQFKTDVLDYLQALDQAVSKRAQVSSGHRPFIGLSPGYDSGALQVLLTLGNTSHAAYSVVCTKDVTEIEDRIAWGGQLVEGNMVLPNQEELFEEVRFLHEDCENFTYSGVGRQVAADPAAAGLSHMFKEARQRDLQVFLSALGADEILSDFAYGLAEKRTSLKPLGVFPEDLRSIFPWTSFFVGTQRDNLMKEEIIAGAHGIEGRYPFLDKRVVQEYLWLDRNAKNEYYKAPLHQLFQAVKYPFEVGKKVGFNGAYSLKVGEESLKVRQGNLELLENSLQLREEWAQVKRREAELQAANLEVTRLEESLSKRNEELDAEAARSDVDQMQRIQMTLFTIVPRPSGLPLVGASARRLPLAKLPAIVPHTKLPDTERAVFGLPDRHRVNDIEVAAAVSRWLEGGQTSALRLISGLAILKDLKGADTYLKKPKMAFSLLKLLASELLDVLDVSPGRHPQHPPSYHRTWLLKSLVDLLEPSIFASEEMRQMVMQEASHSVALVEDSVGVDRDAAQAMCDIVAVNQWHLKETPQPRLSAQEMWTRRSGLRPSKAPTVRHDGKSDGVLPLVAASNVQRWHCSQLVQQARWTNEIHESLDAQTSAAYNIMGLVRELTGGFADGWAFAFWRYQRKEELIELEQMQKVETSLKINREYLGILFTSWSHLAVSLQIERRKEELNVKKLHLRMLGVRHQEAQDRRQKFEEEQQSDRTVSYFMTRKLQAAQEDKSRVDFRLNTMSPADARRVLHLFMQTFMDFLANFSMTEKMLCKQKMLSKDVLFLAMEASDTIQDIVDLPCEEILCRWINCVIMETKHRASSLLTAGDVEDSRQNWQATDSQKYSMRCFEVRSFPLVQTSSFEEHFKDGKLLTILYTLLRAFRDNNNFFDPAELAALDEKDTEHRVAIALDHFSSLSPMLINRFVMKATDILSGQLACLKSSLCSIFLREAPGIRSMMQAQSLAEDQALHIDEKDRFPRSRRQVILPTDLPRLEDSRKRALEIQYPMAKIMHMFQDVAGRVAFADMFDLSRLCVANETIWSLSRLSLVEILRRWVNLQVFGSVAPQEDGQPTGVTNFGSDLASGRILLKLITAVAGNAIDAEDMRDQVEDCLADSPQREDKEAMKLVIPLVKRCVPYCFLTEDALLAAQEDALSTVVGGLFLSWFTLRPEPESSLGQDLEGIERFLEVGLNVAAMPAEAVPESEDKSGLLDAYCKECDSGEENRLICTLGAIEEHHRVMFSLQTRLRNFIAEVMVRRVVSRRRFKSSRGDGHTLVTLQELVRDQDWILLTENEHPATRSSRPRSVVREKRALIVKLFDYLSIRGPRGERQVYWSGIAQLYRDANMSCPCLFLPKDAAQRIFCEVLDAEPETLQESATLHTKYLHMAEIQRWQESEKDSSWQDYGLSLHGFVRYLLRIAIHREESAFRRQSSAVSLTRSLRELFGSHLQKAECNAAENQFTLSIHTSQVQHLQLSWEPFMRAVFVLYANQGYVSETQEELRMGEASLVSLFSDAGLLGSGLQRATTRSIYQSLTDRRHFQTNKEKICFQGQAEVRRRIKKESMGRSKSLPPKIQGLQPCVSQLTAQASALHFEDFQEVCLAAAMYRNPNLVVPVELRFEQFLMAMVDGLKHRMASKTEMLPHLMVEAKSIEEAEAKQRAWNELLEALEGCTMGVPDEKWGRRMRATRQLQAREATVKEDEPVRRSRSAPPAVSLPSRFQTILGIAKDSSQSTISALNAAMPTEGSLEGLGLPVGSRLESVVSVMKVAKRFGAHIDVAEVKKKRSDIGKGALDRRRKVATLKVKFLADRQIRAAVLKREQLSQEIQPEG</sequence>
<evidence type="ECO:0000313" key="11">
    <source>
        <dbReference type="EMBL" id="CAL4799532.1"/>
    </source>
</evidence>
<reference evidence="11 12" key="2">
    <citation type="submission" date="2024-05" db="EMBL/GenBank/DDBJ databases">
        <authorList>
            <person name="Chen Y."/>
            <person name="Shah S."/>
            <person name="Dougan E. K."/>
            <person name="Thang M."/>
            <person name="Chan C."/>
        </authorList>
    </citation>
    <scope>NUCLEOTIDE SEQUENCE [LARGE SCALE GENOMIC DNA]</scope>
</reference>
<feature type="active site" description="Glycyl thioester intermediate" evidence="6">
    <location>
        <position position="664"/>
    </location>
</feature>
<dbReference type="Proteomes" id="UP001152797">
    <property type="component" value="Unassembled WGS sequence"/>
</dbReference>
<dbReference type="SUPFAM" id="SSF56204">
    <property type="entry name" value="Hect, E3 ligase catalytic domain"/>
    <property type="match status" value="1"/>
</dbReference>
<dbReference type="SMART" id="SM00119">
    <property type="entry name" value="HECTc"/>
    <property type="match status" value="1"/>
</dbReference>
<feature type="domain" description="HECT" evidence="8">
    <location>
        <begin position="321"/>
        <end position="697"/>
    </location>
</feature>
<name>A0A9P1GG38_9DINO</name>